<evidence type="ECO:0000313" key="1">
    <source>
        <dbReference type="EMBL" id="KAH3754671.1"/>
    </source>
</evidence>
<dbReference type="AlphaFoldDB" id="A0A9D4DSM5"/>
<reference evidence="1" key="1">
    <citation type="journal article" date="2019" name="bioRxiv">
        <title>The Genome of the Zebra Mussel, Dreissena polymorpha: A Resource for Invasive Species Research.</title>
        <authorList>
            <person name="McCartney M.A."/>
            <person name="Auch B."/>
            <person name="Kono T."/>
            <person name="Mallez S."/>
            <person name="Zhang Y."/>
            <person name="Obille A."/>
            <person name="Becker A."/>
            <person name="Abrahante J.E."/>
            <person name="Garbe J."/>
            <person name="Badalamenti J.P."/>
            <person name="Herman A."/>
            <person name="Mangelson H."/>
            <person name="Liachko I."/>
            <person name="Sullivan S."/>
            <person name="Sone E.D."/>
            <person name="Koren S."/>
            <person name="Silverstein K.A.T."/>
            <person name="Beckman K.B."/>
            <person name="Gohl D.M."/>
        </authorList>
    </citation>
    <scope>NUCLEOTIDE SEQUENCE</scope>
    <source>
        <strain evidence="1">Duluth1</strain>
        <tissue evidence="1">Whole animal</tissue>
    </source>
</reference>
<comment type="caution">
    <text evidence="1">The sequence shown here is derived from an EMBL/GenBank/DDBJ whole genome shotgun (WGS) entry which is preliminary data.</text>
</comment>
<evidence type="ECO:0000313" key="2">
    <source>
        <dbReference type="Proteomes" id="UP000828390"/>
    </source>
</evidence>
<organism evidence="1 2">
    <name type="scientific">Dreissena polymorpha</name>
    <name type="common">Zebra mussel</name>
    <name type="synonym">Mytilus polymorpha</name>
    <dbReference type="NCBI Taxonomy" id="45954"/>
    <lineage>
        <taxon>Eukaryota</taxon>
        <taxon>Metazoa</taxon>
        <taxon>Spiralia</taxon>
        <taxon>Lophotrochozoa</taxon>
        <taxon>Mollusca</taxon>
        <taxon>Bivalvia</taxon>
        <taxon>Autobranchia</taxon>
        <taxon>Heteroconchia</taxon>
        <taxon>Euheterodonta</taxon>
        <taxon>Imparidentia</taxon>
        <taxon>Neoheterodontei</taxon>
        <taxon>Myida</taxon>
        <taxon>Dreissenoidea</taxon>
        <taxon>Dreissenidae</taxon>
        <taxon>Dreissena</taxon>
    </lineage>
</organism>
<keyword evidence="2" id="KW-1185">Reference proteome</keyword>
<proteinExistence type="predicted"/>
<name>A0A9D4DSM5_DREPO</name>
<reference evidence="1" key="2">
    <citation type="submission" date="2020-11" db="EMBL/GenBank/DDBJ databases">
        <authorList>
            <person name="McCartney M.A."/>
            <person name="Auch B."/>
            <person name="Kono T."/>
            <person name="Mallez S."/>
            <person name="Becker A."/>
            <person name="Gohl D.M."/>
            <person name="Silverstein K.A.T."/>
            <person name="Koren S."/>
            <person name="Bechman K.B."/>
            <person name="Herman A."/>
            <person name="Abrahante J.E."/>
            <person name="Garbe J."/>
        </authorList>
    </citation>
    <scope>NUCLEOTIDE SEQUENCE</scope>
    <source>
        <strain evidence="1">Duluth1</strain>
        <tissue evidence="1">Whole animal</tissue>
    </source>
</reference>
<sequence length="128" mass="15360">MTLDWIFVYKRLLLHKKFHKSNKLTAHANLRRHFTTKTRLNQHQTFSYSQYMTYCLLQSKVCSDLMILSIIIIISYTQPQPIYQRGVEDMMSALHGHMLDPHYDSLLSISPNNIKYWFYQKNGLERFN</sequence>
<dbReference type="Proteomes" id="UP000828390">
    <property type="component" value="Unassembled WGS sequence"/>
</dbReference>
<protein>
    <submittedName>
        <fullName evidence="1">Uncharacterized protein</fullName>
    </submittedName>
</protein>
<dbReference type="EMBL" id="JAIWYP010000010">
    <property type="protein sequence ID" value="KAH3754671.1"/>
    <property type="molecule type" value="Genomic_DNA"/>
</dbReference>
<gene>
    <name evidence="1" type="ORF">DPMN_189352</name>
</gene>
<accession>A0A9D4DSM5</accession>